<name>A0ABW5GZP4_9PSEU</name>
<proteinExistence type="predicted"/>
<keyword evidence="3" id="KW-1185">Reference proteome</keyword>
<keyword evidence="1" id="KW-0812">Transmembrane</keyword>
<accession>A0ABW5GZP4</accession>
<dbReference type="Proteomes" id="UP001597483">
    <property type="component" value="Unassembled WGS sequence"/>
</dbReference>
<evidence type="ECO:0000256" key="1">
    <source>
        <dbReference type="SAM" id="Phobius"/>
    </source>
</evidence>
<dbReference type="EMBL" id="JBHUKS010000003">
    <property type="protein sequence ID" value="MFD2466452.1"/>
    <property type="molecule type" value="Genomic_DNA"/>
</dbReference>
<evidence type="ECO:0008006" key="4">
    <source>
        <dbReference type="Google" id="ProtNLM"/>
    </source>
</evidence>
<reference evidence="3" key="1">
    <citation type="journal article" date="2019" name="Int. J. Syst. Evol. Microbiol.">
        <title>The Global Catalogue of Microorganisms (GCM) 10K type strain sequencing project: providing services to taxonomists for standard genome sequencing and annotation.</title>
        <authorList>
            <consortium name="The Broad Institute Genomics Platform"/>
            <consortium name="The Broad Institute Genome Sequencing Center for Infectious Disease"/>
            <person name="Wu L."/>
            <person name="Ma J."/>
        </authorList>
    </citation>
    <scope>NUCLEOTIDE SEQUENCE [LARGE SCALE GENOMIC DNA]</scope>
    <source>
        <strain evidence="3">CGMCC 4.7641</strain>
    </source>
</reference>
<evidence type="ECO:0000313" key="2">
    <source>
        <dbReference type="EMBL" id="MFD2466452.1"/>
    </source>
</evidence>
<keyword evidence="1" id="KW-1133">Transmembrane helix</keyword>
<keyword evidence="1" id="KW-0472">Membrane</keyword>
<organism evidence="2 3">
    <name type="scientific">Amycolatopsis silviterrae</name>
    <dbReference type="NCBI Taxonomy" id="1656914"/>
    <lineage>
        <taxon>Bacteria</taxon>
        <taxon>Bacillati</taxon>
        <taxon>Actinomycetota</taxon>
        <taxon>Actinomycetes</taxon>
        <taxon>Pseudonocardiales</taxon>
        <taxon>Pseudonocardiaceae</taxon>
        <taxon>Amycolatopsis</taxon>
    </lineage>
</organism>
<sequence length="63" mass="6817">METSRSRTPAVTASLWLFFLAGAATNTIGQFTGLDETYRLVAGGVAAVCLVLLLVRFLARRKD</sequence>
<evidence type="ECO:0000313" key="3">
    <source>
        <dbReference type="Proteomes" id="UP001597483"/>
    </source>
</evidence>
<comment type="caution">
    <text evidence="2">The sequence shown here is derived from an EMBL/GenBank/DDBJ whole genome shotgun (WGS) entry which is preliminary data.</text>
</comment>
<gene>
    <name evidence="2" type="ORF">ACFSVL_03560</name>
</gene>
<feature type="transmembrane region" description="Helical" evidence="1">
    <location>
        <begin position="39"/>
        <end position="59"/>
    </location>
</feature>
<dbReference type="RefSeq" id="WP_378300360.1">
    <property type="nucleotide sequence ID" value="NZ_JBHUKS010000003.1"/>
</dbReference>
<protein>
    <recommendedName>
        <fullName evidence="4">DUF2631 domain-containing protein</fullName>
    </recommendedName>
</protein>